<feature type="region of interest" description="Disordered" evidence="1">
    <location>
        <begin position="136"/>
        <end position="156"/>
    </location>
</feature>
<name>A0A5B7EBC7_PORTR</name>
<reference evidence="2 3" key="1">
    <citation type="submission" date="2019-05" db="EMBL/GenBank/DDBJ databases">
        <title>Another draft genome of Portunus trituberculatus and its Hox gene families provides insights of decapod evolution.</title>
        <authorList>
            <person name="Jeong J.-H."/>
            <person name="Song I."/>
            <person name="Kim S."/>
            <person name="Choi T."/>
            <person name="Kim D."/>
            <person name="Ryu S."/>
            <person name="Kim W."/>
        </authorList>
    </citation>
    <scope>NUCLEOTIDE SEQUENCE [LARGE SCALE GENOMIC DNA]</scope>
    <source>
        <tissue evidence="2">Muscle</tissue>
    </source>
</reference>
<feature type="region of interest" description="Disordered" evidence="1">
    <location>
        <begin position="96"/>
        <end position="124"/>
    </location>
</feature>
<feature type="compositionally biased region" description="Low complexity" evidence="1">
    <location>
        <begin position="96"/>
        <end position="109"/>
    </location>
</feature>
<dbReference type="AlphaFoldDB" id="A0A5B7EBC7"/>
<proteinExistence type="predicted"/>
<dbReference type="EMBL" id="VSRR010002294">
    <property type="protein sequence ID" value="MPC30659.1"/>
    <property type="molecule type" value="Genomic_DNA"/>
</dbReference>
<protein>
    <submittedName>
        <fullName evidence="2">Uncharacterized protein</fullName>
    </submittedName>
</protein>
<comment type="caution">
    <text evidence="2">The sequence shown here is derived from an EMBL/GenBank/DDBJ whole genome shotgun (WGS) entry which is preliminary data.</text>
</comment>
<accession>A0A5B7EBC7</accession>
<keyword evidence="3" id="KW-1185">Reference proteome</keyword>
<organism evidence="2 3">
    <name type="scientific">Portunus trituberculatus</name>
    <name type="common">Swimming crab</name>
    <name type="synonym">Neptunus trituberculatus</name>
    <dbReference type="NCBI Taxonomy" id="210409"/>
    <lineage>
        <taxon>Eukaryota</taxon>
        <taxon>Metazoa</taxon>
        <taxon>Ecdysozoa</taxon>
        <taxon>Arthropoda</taxon>
        <taxon>Crustacea</taxon>
        <taxon>Multicrustacea</taxon>
        <taxon>Malacostraca</taxon>
        <taxon>Eumalacostraca</taxon>
        <taxon>Eucarida</taxon>
        <taxon>Decapoda</taxon>
        <taxon>Pleocyemata</taxon>
        <taxon>Brachyura</taxon>
        <taxon>Eubrachyura</taxon>
        <taxon>Portunoidea</taxon>
        <taxon>Portunidae</taxon>
        <taxon>Portuninae</taxon>
        <taxon>Portunus</taxon>
    </lineage>
</organism>
<evidence type="ECO:0000256" key="1">
    <source>
        <dbReference type="SAM" id="MobiDB-lite"/>
    </source>
</evidence>
<evidence type="ECO:0000313" key="3">
    <source>
        <dbReference type="Proteomes" id="UP000324222"/>
    </source>
</evidence>
<dbReference type="Proteomes" id="UP000324222">
    <property type="component" value="Unassembled WGS sequence"/>
</dbReference>
<feature type="compositionally biased region" description="Basic and acidic residues" evidence="1">
    <location>
        <begin position="137"/>
        <end position="146"/>
    </location>
</feature>
<gene>
    <name evidence="2" type="ORF">E2C01_023927</name>
</gene>
<evidence type="ECO:0000313" key="2">
    <source>
        <dbReference type="EMBL" id="MPC30659.1"/>
    </source>
</evidence>
<sequence>MSARTDFTHVNYHTELPGECIAGHRPQATGYWLLGLGRRLQATGHRPQASGYQLRSRGNMKWVYVCINHKIGCLASTPNQVVEGERRGCSYSYSSNFPPLSSSSSSSSYILPRPHTSGEVSAKIKSSAPTLLQLQDSRQHTGHSEDVESAIVQDSV</sequence>